<feature type="transmembrane region" description="Helical" evidence="1">
    <location>
        <begin position="57"/>
        <end position="80"/>
    </location>
</feature>
<sequence>MTAMIRTIRTLLVAALATGAIASIVQTQLNLGELLRLGAPVTSSVRLWTTLEDLARFGPVMFGIAAAALLLAVLAGHWVLRFAPPSWRRFMFIAASVCGLAFVFWLMRSVIPMPALPGTRTAVGHGLMSLTGIVGGWLYARLTSSSKRSDSPGGGGRWREAAVVAVLLAAPAMLFFAMAPGAPDKPATVDRASYEVQTVATGLNRPWSVAFLPDGRVLVTEMGGRLLVIDTNGAASQIELDGLPPIFQQGGTAGLMEVVLDPQFERNGWLYLTMGYGEAAANGTRLVRATLKSDRIEEVRVLFSSTLKPRTGNNGGRIAFLGDETLVLSLGDGSERREEAQNPANDLGSLVRLDREGRPAADNPFIGKAGTAPEIYSLGHRNVQGIAVDPTTGDLLITEHGARGGDEINRIVPGGNYGWPVVTAGIDYPFAKVTPFTQLPGYQDAVLEWTPSIAPSGLAIYDGPLFPQWRGDLLVPALKERAVRRVVRNGQQIVDQQLLLSELDERMRDVKVAPDGSIYVLTDGVDAKLLRVMPGVRRG</sequence>
<evidence type="ECO:0000313" key="4">
    <source>
        <dbReference type="Proteomes" id="UP000620025"/>
    </source>
</evidence>
<dbReference type="PANTHER" id="PTHR19328">
    <property type="entry name" value="HEDGEHOG-INTERACTING PROTEIN"/>
    <property type="match status" value="1"/>
</dbReference>
<name>A0ABR9BYH0_9PSED</name>
<dbReference type="InterPro" id="IPR012938">
    <property type="entry name" value="Glc/Sorbosone_DH"/>
</dbReference>
<comment type="caution">
    <text evidence="3">The sequence shown here is derived from an EMBL/GenBank/DDBJ whole genome shotgun (WGS) entry which is preliminary data.</text>
</comment>
<dbReference type="Gene3D" id="2.120.10.30">
    <property type="entry name" value="TolB, C-terminal domain"/>
    <property type="match status" value="1"/>
</dbReference>
<dbReference type="PANTHER" id="PTHR19328:SF75">
    <property type="entry name" value="ALDOSE SUGAR DEHYDROGENASE YLII"/>
    <property type="match status" value="1"/>
</dbReference>
<evidence type="ECO:0000256" key="1">
    <source>
        <dbReference type="SAM" id="Phobius"/>
    </source>
</evidence>
<dbReference type="Pfam" id="PF07995">
    <property type="entry name" value="GSDH"/>
    <property type="match status" value="1"/>
</dbReference>
<dbReference type="EMBL" id="JACYWZ010000004">
    <property type="protein sequence ID" value="MBD8770151.1"/>
    <property type="molecule type" value="Genomic_DNA"/>
</dbReference>
<feature type="transmembrane region" description="Helical" evidence="1">
    <location>
        <begin position="92"/>
        <end position="111"/>
    </location>
</feature>
<keyword evidence="4" id="KW-1185">Reference proteome</keyword>
<evidence type="ECO:0000313" key="3">
    <source>
        <dbReference type="EMBL" id="MBD8770151.1"/>
    </source>
</evidence>
<dbReference type="InterPro" id="IPR011042">
    <property type="entry name" value="6-blade_b-propeller_TolB-like"/>
</dbReference>
<proteinExistence type="predicted"/>
<evidence type="ECO:0000259" key="2">
    <source>
        <dbReference type="Pfam" id="PF07995"/>
    </source>
</evidence>
<keyword evidence="1" id="KW-0472">Membrane</keyword>
<feature type="domain" description="Glucose/Sorbosone dehydrogenase" evidence="2">
    <location>
        <begin position="203"/>
        <end position="531"/>
    </location>
</feature>
<protein>
    <submittedName>
        <fullName evidence="3">PQQ-dependent sugar dehydrogenase</fullName>
    </submittedName>
</protein>
<accession>A0ABR9BYH0</accession>
<feature type="transmembrane region" description="Helical" evidence="1">
    <location>
        <begin position="161"/>
        <end position="179"/>
    </location>
</feature>
<dbReference type="SUPFAM" id="SSF50952">
    <property type="entry name" value="Soluble quinoprotein glucose dehydrogenase"/>
    <property type="match status" value="1"/>
</dbReference>
<reference evidence="3 4" key="1">
    <citation type="journal article" date="2020" name="FEMS Microbiol. Ecol.">
        <title>Temporal dynamics of bacterial communities during seed development and maturation.</title>
        <authorList>
            <person name="Chesneau G."/>
            <person name="Torres-Cortes G."/>
            <person name="Briand M."/>
            <person name="Darrasse A."/>
            <person name="Preveaux A."/>
            <person name="Marais C."/>
            <person name="Jacques M.A."/>
            <person name="Shade A."/>
            <person name="Barret M."/>
        </authorList>
    </citation>
    <scope>NUCLEOTIDE SEQUENCE [LARGE SCALE GENOMIC DNA]</scope>
    <source>
        <strain evidence="3 4">CFBP13599</strain>
    </source>
</reference>
<feature type="transmembrane region" description="Helical" evidence="1">
    <location>
        <begin position="123"/>
        <end position="140"/>
    </location>
</feature>
<organism evidence="3 4">
    <name type="scientific">Pseudomonas coleopterorum</name>
    <dbReference type="NCBI Taxonomy" id="1605838"/>
    <lineage>
        <taxon>Bacteria</taxon>
        <taxon>Pseudomonadati</taxon>
        <taxon>Pseudomonadota</taxon>
        <taxon>Gammaproteobacteria</taxon>
        <taxon>Pseudomonadales</taxon>
        <taxon>Pseudomonadaceae</taxon>
        <taxon>Pseudomonas</taxon>
    </lineage>
</organism>
<gene>
    <name evidence="3" type="ORF">IFT38_11450</name>
</gene>
<keyword evidence="1" id="KW-1133">Transmembrane helix</keyword>
<keyword evidence="1" id="KW-0812">Transmembrane</keyword>
<dbReference type="InterPro" id="IPR011041">
    <property type="entry name" value="Quinoprot_gluc/sorb_DH_b-prop"/>
</dbReference>
<dbReference type="Proteomes" id="UP000620025">
    <property type="component" value="Unassembled WGS sequence"/>
</dbReference>